<evidence type="ECO:0000259" key="6">
    <source>
        <dbReference type="PROSITE" id="PS50039"/>
    </source>
</evidence>
<evidence type="ECO:0008006" key="9">
    <source>
        <dbReference type="Google" id="ProtNLM"/>
    </source>
</evidence>
<feature type="domain" description="Fork-head" evidence="6">
    <location>
        <begin position="631"/>
        <end position="711"/>
    </location>
</feature>
<feature type="compositionally biased region" description="Polar residues" evidence="4">
    <location>
        <begin position="53"/>
        <end position="84"/>
    </location>
</feature>
<feature type="compositionally biased region" description="Basic and acidic residues" evidence="4">
    <location>
        <begin position="40"/>
        <end position="52"/>
    </location>
</feature>
<dbReference type="GO" id="GO:0005634">
    <property type="term" value="C:nucleus"/>
    <property type="evidence" value="ECO:0007669"/>
    <property type="project" value="UniProtKB-SubCell"/>
</dbReference>
<feature type="region of interest" description="Disordered" evidence="4">
    <location>
        <begin position="712"/>
        <end position="802"/>
    </location>
</feature>
<dbReference type="PANTHER" id="PTHR21712:SF29">
    <property type="entry name" value="PRE-RRNA-PROCESSING PROTEIN FHL1"/>
    <property type="match status" value="1"/>
</dbReference>
<feature type="compositionally biased region" description="Basic and acidic residues" evidence="4">
    <location>
        <begin position="251"/>
        <end position="260"/>
    </location>
</feature>
<reference evidence="7 8" key="1">
    <citation type="submission" date="2015-06" db="EMBL/GenBank/DDBJ databases">
        <title>Draft genome of the ant-associated black yeast Phialophora attae CBS 131958.</title>
        <authorList>
            <person name="Moreno L.F."/>
            <person name="Stielow B.J."/>
            <person name="de Hoog S."/>
            <person name="Vicente V.A."/>
            <person name="Weiss V.A."/>
            <person name="de Vries M."/>
            <person name="Cruz L.M."/>
            <person name="Souza E.M."/>
        </authorList>
    </citation>
    <scope>NUCLEOTIDE SEQUENCE [LARGE SCALE GENOMIC DNA]</scope>
    <source>
        <strain evidence="7 8">CBS 131958</strain>
    </source>
</reference>
<comment type="caution">
    <text evidence="7">The sequence shown here is derived from an EMBL/GenBank/DDBJ whole genome shotgun (WGS) entry which is preliminary data.</text>
</comment>
<dbReference type="Proteomes" id="UP000038010">
    <property type="component" value="Unassembled WGS sequence"/>
</dbReference>
<feature type="compositionally biased region" description="Polar residues" evidence="4">
    <location>
        <begin position="1184"/>
        <end position="1215"/>
    </location>
</feature>
<dbReference type="GO" id="GO:0043565">
    <property type="term" value="F:sequence-specific DNA binding"/>
    <property type="evidence" value="ECO:0007669"/>
    <property type="project" value="InterPro"/>
</dbReference>
<dbReference type="OrthoDB" id="5402974at2759"/>
<evidence type="ECO:0000259" key="5">
    <source>
        <dbReference type="PROSITE" id="PS50006"/>
    </source>
</evidence>
<organism evidence="7 8">
    <name type="scientific">Cyphellophora attinorum</name>
    <dbReference type="NCBI Taxonomy" id="1664694"/>
    <lineage>
        <taxon>Eukaryota</taxon>
        <taxon>Fungi</taxon>
        <taxon>Dikarya</taxon>
        <taxon>Ascomycota</taxon>
        <taxon>Pezizomycotina</taxon>
        <taxon>Eurotiomycetes</taxon>
        <taxon>Chaetothyriomycetidae</taxon>
        <taxon>Chaetothyriales</taxon>
        <taxon>Cyphellophoraceae</taxon>
        <taxon>Cyphellophora</taxon>
    </lineage>
</organism>
<dbReference type="RefSeq" id="XP_017994877.1">
    <property type="nucleotide sequence ID" value="XM_018143923.1"/>
</dbReference>
<dbReference type="Gene3D" id="2.60.200.20">
    <property type="match status" value="1"/>
</dbReference>
<feature type="compositionally biased region" description="Pro residues" evidence="4">
    <location>
        <begin position="884"/>
        <end position="899"/>
    </location>
</feature>
<comment type="subcellular location">
    <subcellularLocation>
        <location evidence="3">Nucleus</location>
    </subcellularLocation>
</comment>
<dbReference type="PROSITE" id="PS50039">
    <property type="entry name" value="FORK_HEAD_3"/>
    <property type="match status" value="1"/>
</dbReference>
<accession>A0A0N1HH19</accession>
<gene>
    <name evidence="7" type="ORF">AB675_3837</name>
</gene>
<feature type="compositionally biased region" description="Basic and acidic residues" evidence="4">
    <location>
        <begin position="518"/>
        <end position="532"/>
    </location>
</feature>
<feature type="compositionally biased region" description="Polar residues" evidence="4">
    <location>
        <begin position="773"/>
        <end position="782"/>
    </location>
</feature>
<evidence type="ECO:0000256" key="4">
    <source>
        <dbReference type="SAM" id="MobiDB-lite"/>
    </source>
</evidence>
<dbReference type="GO" id="GO:0060962">
    <property type="term" value="P:regulation of ribosomal protein gene transcription by RNA polymerase II"/>
    <property type="evidence" value="ECO:0007669"/>
    <property type="project" value="InterPro"/>
</dbReference>
<name>A0A0N1HH19_9EURO</name>
<dbReference type="VEuPathDB" id="FungiDB:AB675_3837"/>
<dbReference type="InterPro" id="IPR001766">
    <property type="entry name" value="Fork_head_dom"/>
</dbReference>
<feature type="compositionally biased region" description="Polar residues" evidence="4">
    <location>
        <begin position="1009"/>
        <end position="1024"/>
    </location>
</feature>
<dbReference type="AlphaFoldDB" id="A0A0N1HH19"/>
<evidence type="ECO:0000256" key="2">
    <source>
        <dbReference type="ARBA" id="ARBA00023242"/>
    </source>
</evidence>
<dbReference type="InterPro" id="IPR008984">
    <property type="entry name" value="SMAD_FHA_dom_sf"/>
</dbReference>
<feature type="region of interest" description="Disordered" evidence="4">
    <location>
        <begin position="232"/>
        <end position="304"/>
    </location>
</feature>
<keyword evidence="2 3" id="KW-0539">Nucleus</keyword>
<dbReference type="SMART" id="SM00339">
    <property type="entry name" value="FH"/>
    <property type="match status" value="1"/>
</dbReference>
<sequence>MTSLEPATASHGGGGLPSWTSPPAQAHVPQDESEPTQQEHTARSDELNRIEESNNTTSVDNIPPRQSSSAPEPNDIDSNQQQRQGALDNLMAALQQNQQPMAADASQDAGYWGAQPTNAPPELSSDKRDAASANELSPSLLSNVAPGPNVTSGPTLDEMPSSTAGELDTDELNFALENAFSLAEMEAATQQKRKIGAYAKLTFDDGHYYMCTHSMELGRDVIAYQDAQMREREGQDGLQLRARNSSSRMSRPSDRMKRGLDSQMPGSVVSESGGFAGLDNIPTAEGSSGHGKGHPSNSSQVSDAVDPCHLDLSRTFDYDKRAEEIAAIDPDDGERAAPVTAAHLPNPDMCPLIPIHATTDSDEPETAIHKRISRRHVRIEWSGEDECFVLTVLATNGAFLDDVFYRKGERKLKLKDGSRIQISGIEIRFDLPPPEESVSPSLPEFEGSPERPSTITPISTPDRSTTPARVNGRATNKKASPRTMPASATAAPLVGPDGQPIQRKRGPGRPPKDGIMSTRERKELEKKAKAEQAKAANGGTTPPPAARPRGARPPTDEELARATASRQAQSNISTSANVKRRRSEDGDVMQSIEDGEEDDIERRATKKSRQSKSPSPNYPPMESLTEEQLARPADPYARLIYDLLMEIYPRALPLKQIYRAIKTKFPFFVYKVESNGWESSVRHNLNQEFDKLFHKGEKEGKGYAWRAIPGALPAQGERKKAAATGTAAKPKPQQPRQQNPPNPYMAPNGYGSPAGGQYPPGQGPPNQGRPYQSTGHNASGTTVRAAPPTKVPFPPKKNNPTSARGVYEIIRFESGMRERAEKKSGATVARFMLVFNSAKARVVHGAPASLIPGPENNDEKWIVERLKVIVKDYANPEFERFDYKPPPAPVVKPAAPPARPQSSAQAGPSQGQIANMYSQPSGSAARPPQGPIAPQQVQGPNRPPPQIQNLGGPYPRPSELRGQNKRQSPFPQQQQTPGITATSGSGPQVAVPRPGSALGPSRPGPPGNPVTNATPPGQANSPYQHTPPRPASAYSISRQGTPGTAGATALPPGQGNGLYQHVPRSNGQGSPLQQVARPASGQNPPQPYRTPQQSPLTQPNSPQLMPPQQARPAQASTAINSQQPVAPVQNAPQPVSPRIGHSQQVSAPNTQQQPSTQRLPQQVNTPVATGGSENAPTPPGAPIASTTPAPRQTPYPTVGQSMQAAAAASTQNGRPQHQAVPNYGASTTSAAASSVPTAGFALHLSDTNHADVQGHLMDDSGDTTMNTTAPALKATTA</sequence>
<dbReference type="Pfam" id="PF00498">
    <property type="entry name" value="FHA"/>
    <property type="match status" value="1"/>
</dbReference>
<feature type="compositionally biased region" description="Polar residues" evidence="4">
    <location>
        <begin position="564"/>
        <end position="577"/>
    </location>
</feature>
<feature type="region of interest" description="Disordered" evidence="4">
    <location>
        <begin position="430"/>
        <end position="629"/>
    </location>
</feature>
<evidence type="ECO:0000313" key="7">
    <source>
        <dbReference type="EMBL" id="KPI34914.1"/>
    </source>
</evidence>
<evidence type="ECO:0000256" key="3">
    <source>
        <dbReference type="PROSITE-ProRule" id="PRU00089"/>
    </source>
</evidence>
<dbReference type="InterPro" id="IPR036390">
    <property type="entry name" value="WH_DNA-bd_sf"/>
</dbReference>
<dbReference type="STRING" id="1664694.A0A0N1HH19"/>
<dbReference type="GO" id="GO:0003700">
    <property type="term" value="F:DNA-binding transcription factor activity"/>
    <property type="evidence" value="ECO:0007669"/>
    <property type="project" value="InterPro"/>
</dbReference>
<feature type="compositionally biased region" description="Low complexity" evidence="4">
    <location>
        <begin position="1121"/>
        <end position="1137"/>
    </location>
</feature>
<dbReference type="SUPFAM" id="SSF49879">
    <property type="entry name" value="SMAD/FHA domain"/>
    <property type="match status" value="1"/>
</dbReference>
<dbReference type="GeneID" id="28735803"/>
<dbReference type="SUPFAM" id="SSF46785">
    <property type="entry name" value="Winged helix' DNA-binding domain"/>
    <property type="match status" value="1"/>
</dbReference>
<feature type="compositionally biased region" description="Polar residues" evidence="4">
    <location>
        <begin position="1089"/>
        <end position="1103"/>
    </location>
</feature>
<feature type="compositionally biased region" description="Low complexity" evidence="4">
    <location>
        <begin position="241"/>
        <end position="250"/>
    </location>
</feature>
<feature type="compositionally biased region" description="Polar residues" evidence="4">
    <location>
        <begin position="149"/>
        <end position="164"/>
    </location>
</feature>
<feature type="region of interest" description="Disordered" evidence="4">
    <location>
        <begin position="1"/>
        <end position="165"/>
    </location>
</feature>
<feature type="compositionally biased region" description="Low complexity" evidence="4">
    <location>
        <begin position="900"/>
        <end position="912"/>
    </location>
</feature>
<evidence type="ECO:0000313" key="8">
    <source>
        <dbReference type="Proteomes" id="UP000038010"/>
    </source>
</evidence>
<evidence type="ECO:0000256" key="1">
    <source>
        <dbReference type="ARBA" id="ARBA00023125"/>
    </source>
</evidence>
<feature type="compositionally biased region" description="Low complexity" evidence="4">
    <location>
        <begin position="749"/>
        <end position="772"/>
    </location>
</feature>
<feature type="region of interest" description="Disordered" evidence="4">
    <location>
        <begin position="1253"/>
        <end position="1277"/>
    </location>
</feature>
<dbReference type="EMBL" id="LFJN01000047">
    <property type="protein sequence ID" value="KPI34914.1"/>
    <property type="molecule type" value="Genomic_DNA"/>
</dbReference>
<feature type="compositionally biased region" description="Polar residues" evidence="4">
    <location>
        <begin position="913"/>
        <end position="922"/>
    </location>
</feature>
<keyword evidence="1 3" id="KW-0238">DNA-binding</keyword>
<dbReference type="InterPro" id="IPR036388">
    <property type="entry name" value="WH-like_DNA-bd_sf"/>
</dbReference>
<feature type="region of interest" description="Disordered" evidence="4">
    <location>
        <begin position="879"/>
        <end position="1229"/>
    </location>
</feature>
<dbReference type="PANTHER" id="PTHR21712">
    <property type="entry name" value="PRE-RRNA-PROCESSING PROTEIN FHL1"/>
    <property type="match status" value="1"/>
</dbReference>
<keyword evidence="8" id="KW-1185">Reference proteome</keyword>
<feature type="domain" description="FHA" evidence="5">
    <location>
        <begin position="353"/>
        <end position="405"/>
    </location>
</feature>
<proteinExistence type="predicted"/>
<feature type="compositionally biased region" description="Low complexity" evidence="4">
    <location>
        <begin position="722"/>
        <end position="737"/>
    </location>
</feature>
<dbReference type="InterPro" id="IPR045178">
    <property type="entry name" value="Fhl1/FHA1"/>
</dbReference>
<feature type="DNA-binding region" description="Fork-head" evidence="3">
    <location>
        <begin position="631"/>
        <end position="711"/>
    </location>
</feature>
<protein>
    <recommendedName>
        <fullName evidence="9">Fork-head transcriptional regulator 2</fullName>
    </recommendedName>
</protein>
<dbReference type="Pfam" id="PF00250">
    <property type="entry name" value="Forkhead"/>
    <property type="match status" value="1"/>
</dbReference>
<dbReference type="PROSITE" id="PS50006">
    <property type="entry name" value="FHA_DOMAIN"/>
    <property type="match status" value="1"/>
</dbReference>
<dbReference type="Gene3D" id="1.10.10.10">
    <property type="entry name" value="Winged helix-like DNA-binding domain superfamily/Winged helix DNA-binding domain"/>
    <property type="match status" value="1"/>
</dbReference>
<feature type="compositionally biased region" description="Polar residues" evidence="4">
    <location>
        <begin position="1063"/>
        <end position="1073"/>
    </location>
</feature>
<feature type="compositionally biased region" description="Low complexity" evidence="4">
    <location>
        <begin position="1150"/>
        <end position="1162"/>
    </location>
</feature>
<feature type="compositionally biased region" description="Polar residues" evidence="4">
    <location>
        <begin position="1262"/>
        <end position="1277"/>
    </location>
</feature>
<feature type="compositionally biased region" description="Polar residues" evidence="4">
    <location>
        <begin position="1163"/>
        <end position="1175"/>
    </location>
</feature>
<feature type="compositionally biased region" description="Polar residues" evidence="4">
    <location>
        <begin position="965"/>
        <end position="986"/>
    </location>
</feature>
<feature type="compositionally biased region" description="Polar residues" evidence="4">
    <location>
        <begin position="451"/>
        <end position="474"/>
    </location>
</feature>
<dbReference type="InterPro" id="IPR000253">
    <property type="entry name" value="FHA_dom"/>
</dbReference>